<evidence type="ECO:0000313" key="2">
    <source>
        <dbReference type="EnsemblMetazoa" id="AMAM007865-PA"/>
    </source>
</evidence>
<keyword evidence="3" id="KW-1185">Reference proteome</keyword>
<evidence type="ECO:0000313" key="3">
    <source>
        <dbReference type="Proteomes" id="UP000075901"/>
    </source>
</evidence>
<accession>A0A182SJ97</accession>
<feature type="compositionally biased region" description="Low complexity" evidence="1">
    <location>
        <begin position="61"/>
        <end position="76"/>
    </location>
</feature>
<dbReference type="EnsemblMetazoa" id="AMAM007865-RA">
    <property type="protein sequence ID" value="AMAM007865-PA"/>
    <property type="gene ID" value="AMAM007865"/>
</dbReference>
<evidence type="ECO:0000256" key="1">
    <source>
        <dbReference type="SAM" id="MobiDB-lite"/>
    </source>
</evidence>
<dbReference type="VEuPathDB" id="VectorBase:AMAM007865"/>
<organism evidence="2 3">
    <name type="scientific">Anopheles maculatus</name>
    <dbReference type="NCBI Taxonomy" id="74869"/>
    <lineage>
        <taxon>Eukaryota</taxon>
        <taxon>Metazoa</taxon>
        <taxon>Ecdysozoa</taxon>
        <taxon>Arthropoda</taxon>
        <taxon>Hexapoda</taxon>
        <taxon>Insecta</taxon>
        <taxon>Pterygota</taxon>
        <taxon>Neoptera</taxon>
        <taxon>Endopterygota</taxon>
        <taxon>Diptera</taxon>
        <taxon>Nematocera</taxon>
        <taxon>Culicoidea</taxon>
        <taxon>Culicidae</taxon>
        <taxon>Anophelinae</taxon>
        <taxon>Anopheles</taxon>
        <taxon>Anopheles maculatus group</taxon>
    </lineage>
</organism>
<dbReference type="AlphaFoldDB" id="A0A182SJ97"/>
<dbReference type="Proteomes" id="UP000075901">
    <property type="component" value="Unassembled WGS sequence"/>
</dbReference>
<feature type="region of interest" description="Disordered" evidence="1">
    <location>
        <begin position="59"/>
        <end position="79"/>
    </location>
</feature>
<protein>
    <submittedName>
        <fullName evidence="2">Uncharacterized protein</fullName>
    </submittedName>
</protein>
<sequence length="168" mass="17743">MTTSSSVSGGTASGMTCPVTGCSLNHQPGGVAARGGVVWHEYASKSLDEKKLLTKQHNVMSSGTGAGDSTSSESTGDIPVGRRSIVSVCVNDRQLIDSDDDWHMVDQSAQQLHHHQHPHHHLHHHHHHQHHSMSSSGGNVGAPGAPAGTTTSGSTMSSLLHHFKPPRI</sequence>
<reference evidence="3" key="1">
    <citation type="submission" date="2013-09" db="EMBL/GenBank/DDBJ databases">
        <title>The Genome Sequence of Anopheles maculatus species B.</title>
        <authorList>
            <consortium name="The Broad Institute Genomics Platform"/>
            <person name="Neafsey D.E."/>
            <person name="Besansky N."/>
            <person name="Howell P."/>
            <person name="Walton C."/>
            <person name="Young S.K."/>
            <person name="Zeng Q."/>
            <person name="Gargeya S."/>
            <person name="Fitzgerald M."/>
            <person name="Haas B."/>
            <person name="Abouelleil A."/>
            <person name="Allen A.W."/>
            <person name="Alvarado L."/>
            <person name="Arachchi H.M."/>
            <person name="Berlin A.M."/>
            <person name="Chapman S.B."/>
            <person name="Gainer-Dewar J."/>
            <person name="Goldberg J."/>
            <person name="Griggs A."/>
            <person name="Gujja S."/>
            <person name="Hansen M."/>
            <person name="Howarth C."/>
            <person name="Imamovic A."/>
            <person name="Ireland A."/>
            <person name="Larimer J."/>
            <person name="McCowan C."/>
            <person name="Murphy C."/>
            <person name="Pearson M."/>
            <person name="Poon T.W."/>
            <person name="Priest M."/>
            <person name="Roberts A."/>
            <person name="Saif S."/>
            <person name="Shea T."/>
            <person name="Sisk P."/>
            <person name="Sykes S."/>
            <person name="Wortman J."/>
            <person name="Nusbaum C."/>
            <person name="Birren B."/>
        </authorList>
    </citation>
    <scope>NUCLEOTIDE SEQUENCE [LARGE SCALE GENOMIC DNA]</scope>
    <source>
        <strain evidence="3">maculatus3</strain>
    </source>
</reference>
<feature type="compositionally biased region" description="Low complexity" evidence="1">
    <location>
        <begin position="134"/>
        <end position="158"/>
    </location>
</feature>
<reference evidence="2" key="2">
    <citation type="submission" date="2020-05" db="UniProtKB">
        <authorList>
            <consortium name="EnsemblMetazoa"/>
        </authorList>
    </citation>
    <scope>IDENTIFICATION</scope>
    <source>
        <strain evidence="2">maculatus3</strain>
    </source>
</reference>
<name>A0A182SJ97_9DIPT</name>
<feature type="region of interest" description="Disordered" evidence="1">
    <location>
        <begin position="108"/>
        <end position="168"/>
    </location>
</feature>
<feature type="compositionally biased region" description="Basic residues" evidence="1">
    <location>
        <begin position="112"/>
        <end position="131"/>
    </location>
</feature>
<proteinExistence type="predicted"/>